<dbReference type="GO" id="GO:0034599">
    <property type="term" value="P:cellular response to oxidative stress"/>
    <property type="evidence" value="ECO:0007669"/>
    <property type="project" value="TreeGrafter"/>
</dbReference>
<dbReference type="InterPro" id="IPR024706">
    <property type="entry name" value="Peroxiredoxin_AhpC-typ"/>
</dbReference>
<evidence type="ECO:0000256" key="11">
    <source>
        <dbReference type="ARBA" id="ARBA00041373"/>
    </source>
</evidence>
<keyword evidence="7" id="KW-1015">Disulfide bond</keyword>
<dbReference type="STRING" id="1758689.SGUI_0121"/>
<evidence type="ECO:0000256" key="5">
    <source>
        <dbReference type="ARBA" id="ARBA00022862"/>
    </source>
</evidence>
<keyword evidence="4" id="KW-0575">Peroxidase</keyword>
<evidence type="ECO:0000256" key="3">
    <source>
        <dbReference type="ARBA" id="ARBA00013017"/>
    </source>
</evidence>
<dbReference type="PATRIC" id="fig|1758689.4.peg.121"/>
<evidence type="ECO:0000256" key="6">
    <source>
        <dbReference type="ARBA" id="ARBA00023002"/>
    </source>
</evidence>
<evidence type="ECO:0000256" key="9">
    <source>
        <dbReference type="ARBA" id="ARBA00032824"/>
    </source>
</evidence>
<keyword evidence="16" id="KW-1185">Reference proteome</keyword>
<dbReference type="GO" id="GO:0008379">
    <property type="term" value="F:thioredoxin peroxidase activity"/>
    <property type="evidence" value="ECO:0007669"/>
    <property type="project" value="TreeGrafter"/>
</dbReference>
<evidence type="ECO:0000256" key="13">
    <source>
        <dbReference type="PIRSR" id="PIRSR000239-1"/>
    </source>
</evidence>
<evidence type="ECO:0000313" key="15">
    <source>
        <dbReference type="EMBL" id="ANS77517.1"/>
    </source>
</evidence>
<evidence type="ECO:0000256" key="7">
    <source>
        <dbReference type="ARBA" id="ARBA00023157"/>
    </source>
</evidence>
<dbReference type="RefSeq" id="WP_237141413.1">
    <property type="nucleotide sequence ID" value="NZ_CP014989.1"/>
</dbReference>
<dbReference type="PROSITE" id="PS51352">
    <property type="entry name" value="THIOREDOXIN_2"/>
    <property type="match status" value="1"/>
</dbReference>
<evidence type="ECO:0000256" key="4">
    <source>
        <dbReference type="ARBA" id="ARBA00022559"/>
    </source>
</evidence>
<dbReference type="InterPro" id="IPR036249">
    <property type="entry name" value="Thioredoxin-like_sf"/>
</dbReference>
<dbReference type="InterPro" id="IPR013766">
    <property type="entry name" value="Thioredoxin_domain"/>
</dbReference>
<dbReference type="Pfam" id="PF00578">
    <property type="entry name" value="AhpC-TSA"/>
    <property type="match status" value="1"/>
</dbReference>
<comment type="similarity">
    <text evidence="10">Belongs to the peroxiredoxin family. BCP/PrxQ subfamily.</text>
</comment>
<gene>
    <name evidence="15" type="ORF">SGUI_0121</name>
</gene>
<name>A0A1B1N7W2_9MICO</name>
<keyword evidence="6" id="KW-0560">Oxidoreductase</keyword>
<dbReference type="InterPro" id="IPR000866">
    <property type="entry name" value="AhpC/TSA"/>
</dbReference>
<feature type="domain" description="Thioredoxin" evidence="14">
    <location>
        <begin position="9"/>
        <end position="158"/>
    </location>
</feature>
<dbReference type="Gene3D" id="3.40.30.10">
    <property type="entry name" value="Glutaredoxin"/>
    <property type="match status" value="1"/>
</dbReference>
<organism evidence="15 16">
    <name type="scientific">Serinicoccus hydrothermalis</name>
    <dbReference type="NCBI Taxonomy" id="1758689"/>
    <lineage>
        <taxon>Bacteria</taxon>
        <taxon>Bacillati</taxon>
        <taxon>Actinomycetota</taxon>
        <taxon>Actinomycetes</taxon>
        <taxon>Micrococcales</taxon>
        <taxon>Ornithinimicrobiaceae</taxon>
        <taxon>Serinicoccus</taxon>
    </lineage>
</organism>
<evidence type="ECO:0000256" key="10">
    <source>
        <dbReference type="ARBA" id="ARBA00038489"/>
    </source>
</evidence>
<dbReference type="Proteomes" id="UP000092482">
    <property type="component" value="Chromosome"/>
</dbReference>
<protein>
    <recommendedName>
        <fullName evidence="3">thioredoxin-dependent peroxiredoxin</fullName>
        <ecNumber evidence="3">1.11.1.24</ecNumber>
    </recommendedName>
    <alternativeName>
        <fullName evidence="11">Bacterioferritin comigratory protein</fullName>
    </alternativeName>
    <alternativeName>
        <fullName evidence="9">Thioredoxin peroxidase</fullName>
    </alternativeName>
</protein>
<comment type="function">
    <text evidence="1">Thiol-specific peroxidase that catalyzes the reduction of hydrogen peroxide and organic hydroperoxides to water and alcohols, respectively. Plays a role in cell protection against oxidative stress by detoxifying peroxides and as sensor of hydrogen peroxide-mediated signaling events.</text>
</comment>
<dbReference type="PIRSF" id="PIRSF000239">
    <property type="entry name" value="AHPC"/>
    <property type="match status" value="1"/>
</dbReference>
<dbReference type="CDD" id="cd03018">
    <property type="entry name" value="PRX_AhpE_like"/>
    <property type="match status" value="1"/>
</dbReference>
<feature type="active site" description="Cysteine sulfenic acid (-SOH) intermediate; for peroxidase activity" evidence="13">
    <location>
        <position position="52"/>
    </location>
</feature>
<evidence type="ECO:0000256" key="2">
    <source>
        <dbReference type="ARBA" id="ARBA00011245"/>
    </source>
</evidence>
<reference evidence="15 16" key="1">
    <citation type="submission" date="2016-03" db="EMBL/GenBank/DDBJ databases">
        <title>Shallow-sea hydrothermal system.</title>
        <authorList>
            <person name="Tang K."/>
        </authorList>
    </citation>
    <scope>NUCLEOTIDE SEQUENCE [LARGE SCALE GENOMIC DNA]</scope>
    <source>
        <strain evidence="15 16">JLT9</strain>
    </source>
</reference>
<dbReference type="AlphaFoldDB" id="A0A1B1N7W2"/>
<proteinExistence type="inferred from homology"/>
<dbReference type="InterPro" id="IPR050924">
    <property type="entry name" value="Peroxiredoxin_BCP/PrxQ"/>
</dbReference>
<dbReference type="PANTHER" id="PTHR42801">
    <property type="entry name" value="THIOREDOXIN-DEPENDENT PEROXIDE REDUCTASE"/>
    <property type="match status" value="1"/>
</dbReference>
<keyword evidence="8" id="KW-0676">Redox-active center</keyword>
<evidence type="ECO:0000259" key="14">
    <source>
        <dbReference type="PROSITE" id="PS51352"/>
    </source>
</evidence>
<keyword evidence="5" id="KW-0049">Antioxidant</keyword>
<evidence type="ECO:0000256" key="1">
    <source>
        <dbReference type="ARBA" id="ARBA00003330"/>
    </source>
</evidence>
<dbReference type="SUPFAM" id="SSF52833">
    <property type="entry name" value="Thioredoxin-like"/>
    <property type="match status" value="1"/>
</dbReference>
<dbReference type="EC" id="1.11.1.24" evidence="3"/>
<evidence type="ECO:0000256" key="12">
    <source>
        <dbReference type="ARBA" id="ARBA00049091"/>
    </source>
</evidence>
<evidence type="ECO:0000313" key="16">
    <source>
        <dbReference type="Proteomes" id="UP000092482"/>
    </source>
</evidence>
<dbReference type="GO" id="GO:0005737">
    <property type="term" value="C:cytoplasm"/>
    <property type="evidence" value="ECO:0007669"/>
    <property type="project" value="TreeGrafter"/>
</dbReference>
<accession>A0A1B1N7W2</accession>
<evidence type="ECO:0000256" key="8">
    <source>
        <dbReference type="ARBA" id="ARBA00023284"/>
    </source>
</evidence>
<comment type="subunit">
    <text evidence="2">Monomer.</text>
</comment>
<comment type="catalytic activity">
    <reaction evidence="12">
        <text>a hydroperoxide + [thioredoxin]-dithiol = an alcohol + [thioredoxin]-disulfide + H2O</text>
        <dbReference type="Rhea" id="RHEA:62620"/>
        <dbReference type="Rhea" id="RHEA-COMP:10698"/>
        <dbReference type="Rhea" id="RHEA-COMP:10700"/>
        <dbReference type="ChEBI" id="CHEBI:15377"/>
        <dbReference type="ChEBI" id="CHEBI:29950"/>
        <dbReference type="ChEBI" id="CHEBI:30879"/>
        <dbReference type="ChEBI" id="CHEBI:35924"/>
        <dbReference type="ChEBI" id="CHEBI:50058"/>
        <dbReference type="EC" id="1.11.1.24"/>
    </reaction>
</comment>
<dbReference type="KEGG" id="serj:SGUI_0121"/>
<dbReference type="PANTHER" id="PTHR42801:SF20">
    <property type="entry name" value="ALKYL HYDROPEROXIDE REDUCTASE E"/>
    <property type="match status" value="1"/>
</dbReference>
<dbReference type="GO" id="GO:0045454">
    <property type="term" value="P:cell redox homeostasis"/>
    <property type="evidence" value="ECO:0007669"/>
    <property type="project" value="TreeGrafter"/>
</dbReference>
<dbReference type="EMBL" id="CP014989">
    <property type="protein sequence ID" value="ANS77517.1"/>
    <property type="molecule type" value="Genomic_DNA"/>
</dbReference>
<sequence>MSATLTAYPQVGERAPELSLADQDGATHTLSEAVADRHALLVFYPFAFSSICTGELLEIQLNVDEFVNDRVQVYGISCDPVHAVRAWAAREGYRFPLLSDFWPHGEAARAYGVFDEDSGMAVRGTFLVDPSMTVRWNLVHPAGQAREIGALHQAVRDL</sequence>